<comment type="caution">
    <text evidence="1">The sequence shown here is derived from an EMBL/GenBank/DDBJ whole genome shotgun (WGS) entry which is preliminary data.</text>
</comment>
<gene>
    <name evidence="1" type="ORF">A3B45_02055</name>
</gene>
<dbReference type="Pfam" id="PF22091">
    <property type="entry name" value="DUF6941"/>
    <property type="match status" value="1"/>
</dbReference>
<dbReference type="EMBL" id="MFDM01000031">
    <property type="protein sequence ID" value="OGE41985.1"/>
    <property type="molecule type" value="Genomic_DNA"/>
</dbReference>
<name>A0A1F5KMH2_9BACT</name>
<sequence length="144" mass="16027">MKGFKLNFIHLCDDASFSQEGKLSIIGIFDVVHLTNIPGTLVRAYLVSNFTVLDNDLKEAKIAVKVKNKKNNEEVIKTPELTVNVPGVNQPVGSKQKTLGLSLQLVNMTFKETGEYLIEVEINGEKIGEYTFFVNLVKSPKEVN</sequence>
<dbReference type="AlphaFoldDB" id="A0A1F5KMH2"/>
<evidence type="ECO:0000313" key="1">
    <source>
        <dbReference type="EMBL" id="OGE41985.1"/>
    </source>
</evidence>
<organism evidence="1 2">
    <name type="scientific">Candidatus Daviesbacteria bacterium RIFCSPLOWO2_01_FULL_39_12</name>
    <dbReference type="NCBI Taxonomy" id="1797785"/>
    <lineage>
        <taxon>Bacteria</taxon>
        <taxon>Candidatus Daviesiibacteriota</taxon>
    </lineage>
</organism>
<dbReference type="InterPro" id="IPR054221">
    <property type="entry name" value="DUF6941"/>
</dbReference>
<evidence type="ECO:0000313" key="2">
    <source>
        <dbReference type="Proteomes" id="UP000178565"/>
    </source>
</evidence>
<dbReference type="Proteomes" id="UP000178565">
    <property type="component" value="Unassembled WGS sequence"/>
</dbReference>
<proteinExistence type="predicted"/>
<reference evidence="1 2" key="1">
    <citation type="journal article" date="2016" name="Nat. Commun.">
        <title>Thousands of microbial genomes shed light on interconnected biogeochemical processes in an aquifer system.</title>
        <authorList>
            <person name="Anantharaman K."/>
            <person name="Brown C.T."/>
            <person name="Hug L.A."/>
            <person name="Sharon I."/>
            <person name="Castelle C.J."/>
            <person name="Probst A.J."/>
            <person name="Thomas B.C."/>
            <person name="Singh A."/>
            <person name="Wilkins M.J."/>
            <person name="Karaoz U."/>
            <person name="Brodie E.L."/>
            <person name="Williams K.H."/>
            <person name="Hubbard S.S."/>
            <person name="Banfield J.F."/>
        </authorList>
    </citation>
    <scope>NUCLEOTIDE SEQUENCE [LARGE SCALE GENOMIC DNA]</scope>
</reference>
<accession>A0A1F5KMH2</accession>
<protein>
    <submittedName>
        <fullName evidence="1">Uncharacterized protein</fullName>
    </submittedName>
</protein>
<dbReference type="STRING" id="1797785.A3B45_02055"/>